<organism evidence="2 3">
    <name type="scientific">Glycomyces harbinensis</name>
    <dbReference type="NCBI Taxonomy" id="58114"/>
    <lineage>
        <taxon>Bacteria</taxon>
        <taxon>Bacillati</taxon>
        <taxon>Actinomycetota</taxon>
        <taxon>Actinomycetes</taxon>
        <taxon>Glycomycetales</taxon>
        <taxon>Glycomycetaceae</taxon>
        <taxon>Glycomyces</taxon>
    </lineage>
</organism>
<dbReference type="STRING" id="58114.SAMN05216270_113103"/>
<keyword evidence="1" id="KW-1133">Transmembrane helix</keyword>
<proteinExistence type="predicted"/>
<feature type="transmembrane region" description="Helical" evidence="1">
    <location>
        <begin position="7"/>
        <end position="26"/>
    </location>
</feature>
<gene>
    <name evidence="2" type="ORF">SAMN05216270_113103</name>
</gene>
<keyword evidence="3" id="KW-1185">Reference proteome</keyword>
<keyword evidence="1" id="KW-0472">Membrane</keyword>
<dbReference type="EMBL" id="FNAD01000013">
    <property type="protein sequence ID" value="SDE13339.1"/>
    <property type="molecule type" value="Genomic_DNA"/>
</dbReference>
<evidence type="ECO:0000313" key="3">
    <source>
        <dbReference type="Proteomes" id="UP000198949"/>
    </source>
</evidence>
<protein>
    <recommendedName>
        <fullName evidence="4">Integral membrane protein</fullName>
    </recommendedName>
</protein>
<dbReference type="Proteomes" id="UP000198949">
    <property type="component" value="Unassembled WGS sequence"/>
</dbReference>
<feature type="transmembrane region" description="Helical" evidence="1">
    <location>
        <begin position="32"/>
        <end position="55"/>
    </location>
</feature>
<dbReference type="OrthoDB" id="5120275at2"/>
<accession>A0A1G7AEW1</accession>
<evidence type="ECO:0008006" key="4">
    <source>
        <dbReference type="Google" id="ProtNLM"/>
    </source>
</evidence>
<name>A0A1G7AEW1_9ACTN</name>
<sequence length="87" mass="9122">MQPRRVLHLIGTVELATLVLMLLNLATVHHPAITGVLGPVHGLVYTGTVIAAALLMNGRHRIWLLALIPGVGGLLAARSTPAPQEAP</sequence>
<reference evidence="3" key="1">
    <citation type="submission" date="2016-10" db="EMBL/GenBank/DDBJ databases">
        <authorList>
            <person name="Varghese N."/>
            <person name="Submissions S."/>
        </authorList>
    </citation>
    <scope>NUCLEOTIDE SEQUENCE [LARGE SCALE GENOMIC DNA]</scope>
    <source>
        <strain evidence="3">CGMCC 4.3516</strain>
    </source>
</reference>
<dbReference type="AlphaFoldDB" id="A0A1G7AEW1"/>
<feature type="transmembrane region" description="Helical" evidence="1">
    <location>
        <begin position="62"/>
        <end position="80"/>
    </location>
</feature>
<evidence type="ECO:0000313" key="2">
    <source>
        <dbReference type="EMBL" id="SDE13339.1"/>
    </source>
</evidence>
<evidence type="ECO:0000256" key="1">
    <source>
        <dbReference type="SAM" id="Phobius"/>
    </source>
</evidence>
<keyword evidence="1" id="KW-0812">Transmembrane</keyword>
<dbReference type="RefSeq" id="WP_091039098.1">
    <property type="nucleotide sequence ID" value="NZ_FNAD01000013.1"/>
</dbReference>